<reference evidence="6 7" key="1">
    <citation type="journal article" date="2019" name="Nat. Ecol. Evol.">
        <title>Megaphylogeny resolves global patterns of mushroom evolution.</title>
        <authorList>
            <person name="Varga T."/>
            <person name="Krizsan K."/>
            <person name="Foldi C."/>
            <person name="Dima B."/>
            <person name="Sanchez-Garcia M."/>
            <person name="Sanchez-Ramirez S."/>
            <person name="Szollosi G.J."/>
            <person name="Szarkandi J.G."/>
            <person name="Papp V."/>
            <person name="Albert L."/>
            <person name="Andreopoulos W."/>
            <person name="Angelini C."/>
            <person name="Antonin V."/>
            <person name="Barry K.W."/>
            <person name="Bougher N.L."/>
            <person name="Buchanan P."/>
            <person name="Buyck B."/>
            <person name="Bense V."/>
            <person name="Catcheside P."/>
            <person name="Chovatia M."/>
            <person name="Cooper J."/>
            <person name="Damon W."/>
            <person name="Desjardin D."/>
            <person name="Finy P."/>
            <person name="Geml J."/>
            <person name="Haridas S."/>
            <person name="Hughes K."/>
            <person name="Justo A."/>
            <person name="Karasinski D."/>
            <person name="Kautmanova I."/>
            <person name="Kiss B."/>
            <person name="Kocsube S."/>
            <person name="Kotiranta H."/>
            <person name="LaButti K.M."/>
            <person name="Lechner B.E."/>
            <person name="Liimatainen K."/>
            <person name="Lipzen A."/>
            <person name="Lukacs Z."/>
            <person name="Mihaltcheva S."/>
            <person name="Morgado L.N."/>
            <person name="Niskanen T."/>
            <person name="Noordeloos M.E."/>
            <person name="Ohm R.A."/>
            <person name="Ortiz-Santana B."/>
            <person name="Ovrebo C."/>
            <person name="Racz N."/>
            <person name="Riley R."/>
            <person name="Savchenko A."/>
            <person name="Shiryaev A."/>
            <person name="Soop K."/>
            <person name="Spirin V."/>
            <person name="Szebenyi C."/>
            <person name="Tomsovsky M."/>
            <person name="Tulloss R.E."/>
            <person name="Uehling J."/>
            <person name="Grigoriev I.V."/>
            <person name="Vagvolgyi C."/>
            <person name="Papp T."/>
            <person name="Martin F.M."/>
            <person name="Miettinen O."/>
            <person name="Hibbett D.S."/>
            <person name="Nagy L.G."/>
        </authorList>
    </citation>
    <scope>NUCLEOTIDE SEQUENCE [LARGE SCALE GENOMIC DNA]</scope>
    <source>
        <strain evidence="6 7">FP101781</strain>
    </source>
</reference>
<dbReference type="InterPro" id="IPR002893">
    <property type="entry name" value="Znf_MYND"/>
</dbReference>
<comment type="caution">
    <text evidence="6">The sequence shown here is derived from an EMBL/GenBank/DDBJ whole genome shotgun (WGS) entry which is preliminary data.</text>
</comment>
<dbReference type="Proteomes" id="UP000298030">
    <property type="component" value="Unassembled WGS sequence"/>
</dbReference>
<name>A0A4Y7SI60_COPMI</name>
<keyword evidence="1" id="KW-0479">Metal-binding</keyword>
<evidence type="ECO:0000256" key="2">
    <source>
        <dbReference type="ARBA" id="ARBA00022771"/>
    </source>
</evidence>
<keyword evidence="7" id="KW-1185">Reference proteome</keyword>
<keyword evidence="2 4" id="KW-0863">Zinc-finger</keyword>
<sequence>MSESWQRGRLAWLSAELSPLDLCDNLSCDRWHEDYEDEDDDDWSSRQCSRCQSVLYCSTKCQAEDWERFHKKECEHERAYRSSMGFTSKSYTHRDRTFHAHTAACLLTLHYSDVKDHASSVYPDLPFRHLVPVFANARVDVSGITLKPIVPIPNHPLYKKEYDVFRGNEWWETGLGVSFEQTWLRPRLSALALGYRDGPDQGDAVRLTEGYSKVSADKMVCVTARLRWKDAGRYHIDWCIARFGNVTSAKMRWNETV</sequence>
<dbReference type="Pfam" id="PF01753">
    <property type="entry name" value="zf-MYND"/>
    <property type="match status" value="1"/>
</dbReference>
<dbReference type="EMBL" id="QPFP01000116">
    <property type="protein sequence ID" value="TEB21264.1"/>
    <property type="molecule type" value="Genomic_DNA"/>
</dbReference>
<evidence type="ECO:0000256" key="3">
    <source>
        <dbReference type="ARBA" id="ARBA00022833"/>
    </source>
</evidence>
<dbReference type="AlphaFoldDB" id="A0A4Y7SI60"/>
<keyword evidence="3" id="KW-0862">Zinc</keyword>
<evidence type="ECO:0000313" key="6">
    <source>
        <dbReference type="EMBL" id="TEB21264.1"/>
    </source>
</evidence>
<protein>
    <recommendedName>
        <fullName evidence="5">MYND-type domain-containing protein</fullName>
    </recommendedName>
</protein>
<evidence type="ECO:0000259" key="5">
    <source>
        <dbReference type="PROSITE" id="PS50865"/>
    </source>
</evidence>
<organism evidence="6 7">
    <name type="scientific">Coprinellus micaceus</name>
    <name type="common">Glistening ink-cap mushroom</name>
    <name type="synonym">Coprinus micaceus</name>
    <dbReference type="NCBI Taxonomy" id="71717"/>
    <lineage>
        <taxon>Eukaryota</taxon>
        <taxon>Fungi</taxon>
        <taxon>Dikarya</taxon>
        <taxon>Basidiomycota</taxon>
        <taxon>Agaricomycotina</taxon>
        <taxon>Agaricomycetes</taxon>
        <taxon>Agaricomycetidae</taxon>
        <taxon>Agaricales</taxon>
        <taxon>Agaricineae</taxon>
        <taxon>Psathyrellaceae</taxon>
        <taxon>Coprinellus</taxon>
    </lineage>
</organism>
<dbReference type="PROSITE" id="PS50865">
    <property type="entry name" value="ZF_MYND_2"/>
    <property type="match status" value="1"/>
</dbReference>
<evidence type="ECO:0000313" key="7">
    <source>
        <dbReference type="Proteomes" id="UP000298030"/>
    </source>
</evidence>
<dbReference type="Gene3D" id="6.10.140.2220">
    <property type="match status" value="1"/>
</dbReference>
<evidence type="ECO:0000256" key="4">
    <source>
        <dbReference type="PROSITE-ProRule" id="PRU00134"/>
    </source>
</evidence>
<evidence type="ECO:0000256" key="1">
    <source>
        <dbReference type="ARBA" id="ARBA00022723"/>
    </source>
</evidence>
<proteinExistence type="predicted"/>
<dbReference type="OrthoDB" id="341421at2759"/>
<dbReference type="GO" id="GO:0008270">
    <property type="term" value="F:zinc ion binding"/>
    <property type="evidence" value="ECO:0007669"/>
    <property type="project" value="UniProtKB-KW"/>
</dbReference>
<dbReference type="SUPFAM" id="SSF144232">
    <property type="entry name" value="HIT/MYND zinc finger-like"/>
    <property type="match status" value="1"/>
</dbReference>
<feature type="domain" description="MYND-type" evidence="5">
    <location>
        <begin position="25"/>
        <end position="74"/>
    </location>
</feature>
<gene>
    <name evidence="6" type="ORF">FA13DRAFT_140921</name>
</gene>
<accession>A0A4Y7SI60</accession>